<organism evidence="1 2">
    <name type="scientific">Moraxella catarrhalis</name>
    <name type="common">Branhamella catarrhalis</name>
    <dbReference type="NCBI Taxonomy" id="480"/>
    <lineage>
        <taxon>Bacteria</taxon>
        <taxon>Pseudomonadati</taxon>
        <taxon>Pseudomonadota</taxon>
        <taxon>Gammaproteobacteria</taxon>
        <taxon>Moraxellales</taxon>
        <taxon>Moraxellaceae</taxon>
        <taxon>Moraxella</taxon>
    </lineage>
</organism>
<proteinExistence type="predicted"/>
<protein>
    <submittedName>
        <fullName evidence="1">Uncharacterized protein</fullName>
    </submittedName>
</protein>
<reference evidence="1 2" key="1">
    <citation type="submission" date="2018-12" db="EMBL/GenBank/DDBJ databases">
        <title>Persistence of Moraxella catarrhalis in Chronic Obstructive Pulmonary Disease and Regulation of the Hag/MID Adhesin.</title>
        <authorList>
            <person name="Murphy T."/>
            <person name="Zhao X."/>
            <person name="Vyas G."/>
            <person name="Aluvathingal J."/>
            <person name="Nadendla S."/>
            <person name="Tallon L."/>
            <person name="Tettelin H."/>
        </authorList>
    </citation>
    <scope>NUCLEOTIDE SEQUENCE [LARGE SCALE GENOMIC DNA]</scope>
    <source>
        <strain evidence="1 2">173P27B1</strain>
    </source>
</reference>
<evidence type="ECO:0000313" key="1">
    <source>
        <dbReference type="EMBL" id="RUO13617.1"/>
    </source>
</evidence>
<sequence length="37" mass="3999">MVSLARMTASADGLRQILPKQTKRIDRGMVIVATNGV</sequence>
<name>A0ABY0BJ93_MORCA</name>
<dbReference type="EMBL" id="RYER01000021">
    <property type="protein sequence ID" value="RUO13617.1"/>
    <property type="molecule type" value="Genomic_DNA"/>
</dbReference>
<comment type="caution">
    <text evidence="1">The sequence shown here is derived from an EMBL/GenBank/DDBJ whole genome shotgun (WGS) entry which is preliminary data.</text>
</comment>
<accession>A0ABY0BJ93</accession>
<keyword evidence="2" id="KW-1185">Reference proteome</keyword>
<evidence type="ECO:0000313" key="2">
    <source>
        <dbReference type="Proteomes" id="UP000268436"/>
    </source>
</evidence>
<gene>
    <name evidence="1" type="ORF">EJK54_0385</name>
</gene>
<dbReference type="Proteomes" id="UP000268436">
    <property type="component" value="Unassembled WGS sequence"/>
</dbReference>